<organism evidence="1 2">
    <name type="scientific">Rhizopogon vinicolor AM-OR11-026</name>
    <dbReference type="NCBI Taxonomy" id="1314800"/>
    <lineage>
        <taxon>Eukaryota</taxon>
        <taxon>Fungi</taxon>
        <taxon>Dikarya</taxon>
        <taxon>Basidiomycota</taxon>
        <taxon>Agaricomycotina</taxon>
        <taxon>Agaricomycetes</taxon>
        <taxon>Agaricomycetidae</taxon>
        <taxon>Boletales</taxon>
        <taxon>Suillineae</taxon>
        <taxon>Rhizopogonaceae</taxon>
        <taxon>Rhizopogon</taxon>
    </lineage>
</organism>
<accession>A0A1B7N6G3</accession>
<protein>
    <submittedName>
        <fullName evidence="1">Uncharacterized protein</fullName>
    </submittedName>
</protein>
<sequence length="110" mass="12215">MTPEEVIEMVKKGEPKFVGILPRAHSGKTGADRHQIKRRMKYPDAGATPDIIHAAAVNRFSGPGLREELQNPGSMATFRKALTMSQQRARVYFHGISLKLSLRCDVIGEN</sequence>
<dbReference type="Proteomes" id="UP000092154">
    <property type="component" value="Unassembled WGS sequence"/>
</dbReference>
<keyword evidence="2" id="KW-1185">Reference proteome</keyword>
<dbReference type="InParanoid" id="A0A1B7N6G3"/>
<proteinExistence type="predicted"/>
<gene>
    <name evidence="1" type="ORF">K503DRAFT_855354</name>
</gene>
<dbReference type="AlphaFoldDB" id="A0A1B7N6G3"/>
<reference evidence="1 2" key="1">
    <citation type="submission" date="2016-06" db="EMBL/GenBank/DDBJ databases">
        <title>Comparative genomics of the ectomycorrhizal sister species Rhizopogon vinicolor and Rhizopogon vesiculosus (Basidiomycota: Boletales) reveals a divergence of the mating type B locus.</title>
        <authorList>
            <consortium name="DOE Joint Genome Institute"/>
            <person name="Mujic A.B."/>
            <person name="Kuo A."/>
            <person name="Tritt A."/>
            <person name="Lipzen A."/>
            <person name="Chen C."/>
            <person name="Johnson J."/>
            <person name="Sharma A."/>
            <person name="Barry K."/>
            <person name="Grigoriev I.V."/>
            <person name="Spatafora J.W."/>
        </authorList>
    </citation>
    <scope>NUCLEOTIDE SEQUENCE [LARGE SCALE GENOMIC DNA]</scope>
    <source>
        <strain evidence="1 2">AM-OR11-026</strain>
    </source>
</reference>
<name>A0A1B7N6G3_9AGAM</name>
<evidence type="ECO:0000313" key="1">
    <source>
        <dbReference type="EMBL" id="OAX40434.1"/>
    </source>
</evidence>
<evidence type="ECO:0000313" key="2">
    <source>
        <dbReference type="Proteomes" id="UP000092154"/>
    </source>
</evidence>
<dbReference type="EMBL" id="KV448212">
    <property type="protein sequence ID" value="OAX40434.1"/>
    <property type="molecule type" value="Genomic_DNA"/>
</dbReference>